<dbReference type="GeneTree" id="ENSGT00940000161314"/>
<protein>
    <submittedName>
        <fullName evidence="12">Immunoglobulin superfamily member 8</fullName>
    </submittedName>
</protein>
<dbReference type="InterPro" id="IPR013106">
    <property type="entry name" value="Ig_V-set"/>
</dbReference>
<dbReference type="PANTHER" id="PTHR12207">
    <property type="entry name" value="V-SET AND TRANSMEMBRANE DOMAIN-CONTAINING PROTEIN"/>
    <property type="match status" value="1"/>
</dbReference>
<feature type="domain" description="Ig-like" evidence="11">
    <location>
        <begin position="551"/>
        <end position="662"/>
    </location>
</feature>
<feature type="compositionally biased region" description="Low complexity" evidence="9">
    <location>
        <begin position="76"/>
        <end position="86"/>
    </location>
</feature>
<keyword evidence="2 10" id="KW-0812">Transmembrane</keyword>
<organism evidence="12 13">
    <name type="scientific">Pseudonaja textilis</name>
    <name type="common">Eastern brown snake</name>
    <dbReference type="NCBI Taxonomy" id="8673"/>
    <lineage>
        <taxon>Eukaryota</taxon>
        <taxon>Metazoa</taxon>
        <taxon>Chordata</taxon>
        <taxon>Craniata</taxon>
        <taxon>Vertebrata</taxon>
        <taxon>Euteleostomi</taxon>
        <taxon>Lepidosauria</taxon>
        <taxon>Squamata</taxon>
        <taxon>Bifurcata</taxon>
        <taxon>Unidentata</taxon>
        <taxon>Episquamata</taxon>
        <taxon>Toxicofera</taxon>
        <taxon>Serpentes</taxon>
        <taxon>Colubroidea</taxon>
        <taxon>Elapidae</taxon>
        <taxon>Hydrophiinae</taxon>
        <taxon>Pseudonaja</taxon>
    </lineage>
</organism>
<dbReference type="FunFam" id="2.60.40.10:FF:000191">
    <property type="entry name" value="Immunoglobulin superfamily member 3"/>
    <property type="match status" value="1"/>
</dbReference>
<evidence type="ECO:0000256" key="4">
    <source>
        <dbReference type="ARBA" id="ARBA00022737"/>
    </source>
</evidence>
<keyword evidence="6 10" id="KW-0472">Membrane</keyword>
<evidence type="ECO:0000256" key="3">
    <source>
        <dbReference type="ARBA" id="ARBA00022729"/>
    </source>
</evidence>
<dbReference type="PROSITE" id="PS50835">
    <property type="entry name" value="IG_LIKE"/>
    <property type="match status" value="3"/>
</dbReference>
<dbReference type="Ensembl" id="ENSPTXT00000014207.1">
    <property type="protein sequence ID" value="ENSPTXP00000013775.1"/>
    <property type="gene ID" value="ENSPTXG00000009576.1"/>
</dbReference>
<feature type="domain" description="Ig-like" evidence="11">
    <location>
        <begin position="392"/>
        <end position="518"/>
    </location>
</feature>
<keyword evidence="5 10" id="KW-1133">Transmembrane helix</keyword>
<proteinExistence type="predicted"/>
<evidence type="ECO:0000256" key="9">
    <source>
        <dbReference type="SAM" id="MobiDB-lite"/>
    </source>
</evidence>
<keyword evidence="13" id="KW-1185">Reference proteome</keyword>
<gene>
    <name evidence="12" type="primary">IGSF8</name>
</gene>
<evidence type="ECO:0000256" key="6">
    <source>
        <dbReference type="ARBA" id="ARBA00023136"/>
    </source>
</evidence>
<dbReference type="SMART" id="SM00409">
    <property type="entry name" value="IG"/>
    <property type="match status" value="4"/>
</dbReference>
<dbReference type="Pfam" id="PF07686">
    <property type="entry name" value="V-set"/>
    <property type="match status" value="1"/>
</dbReference>
<evidence type="ECO:0000313" key="13">
    <source>
        <dbReference type="Proteomes" id="UP000472273"/>
    </source>
</evidence>
<dbReference type="InterPro" id="IPR003599">
    <property type="entry name" value="Ig_sub"/>
</dbReference>
<keyword evidence="4" id="KW-0677">Repeat</keyword>
<feature type="compositionally biased region" description="Low complexity" evidence="9">
    <location>
        <begin position="8"/>
        <end position="29"/>
    </location>
</feature>
<accession>A0A670YPI4</accession>
<dbReference type="AlphaFoldDB" id="A0A670YPI4"/>
<dbReference type="GO" id="GO:0016020">
    <property type="term" value="C:membrane"/>
    <property type="evidence" value="ECO:0007669"/>
    <property type="project" value="UniProtKB-SubCell"/>
</dbReference>
<evidence type="ECO:0000256" key="2">
    <source>
        <dbReference type="ARBA" id="ARBA00022692"/>
    </source>
</evidence>
<comment type="subcellular location">
    <subcellularLocation>
        <location evidence="1">Membrane</location>
        <topology evidence="1">Single-pass membrane protein</topology>
    </subcellularLocation>
</comment>
<feature type="compositionally biased region" description="Low complexity" evidence="9">
    <location>
        <begin position="37"/>
        <end position="63"/>
    </location>
</feature>
<keyword evidence="3" id="KW-0732">Signal</keyword>
<dbReference type="PANTHER" id="PTHR12207:SF22">
    <property type="entry name" value="IMMUNOGLOBULIN SUPERFAMILY MEMBER 8"/>
    <property type="match status" value="1"/>
</dbReference>
<keyword evidence="8" id="KW-0393">Immunoglobulin domain</keyword>
<evidence type="ECO:0000256" key="7">
    <source>
        <dbReference type="ARBA" id="ARBA00023157"/>
    </source>
</evidence>
<name>A0A670YPI4_PSETE</name>
<reference evidence="12" key="1">
    <citation type="submission" date="2025-08" db="UniProtKB">
        <authorList>
            <consortium name="Ensembl"/>
        </authorList>
    </citation>
    <scope>IDENTIFICATION</scope>
</reference>
<keyword evidence="7" id="KW-1015">Disulfide bond</keyword>
<dbReference type="Proteomes" id="UP000472273">
    <property type="component" value="Unplaced"/>
</dbReference>
<evidence type="ECO:0000256" key="1">
    <source>
        <dbReference type="ARBA" id="ARBA00004167"/>
    </source>
</evidence>
<evidence type="ECO:0000259" key="11">
    <source>
        <dbReference type="PROSITE" id="PS50835"/>
    </source>
</evidence>
<evidence type="ECO:0000313" key="12">
    <source>
        <dbReference type="Ensembl" id="ENSPTXP00000013775.1"/>
    </source>
</evidence>
<dbReference type="InterPro" id="IPR036179">
    <property type="entry name" value="Ig-like_dom_sf"/>
</dbReference>
<dbReference type="InterPro" id="IPR007110">
    <property type="entry name" value="Ig-like_dom"/>
</dbReference>
<dbReference type="InterPro" id="IPR051102">
    <property type="entry name" value="IgSF_V-set/TM_domain"/>
</dbReference>
<feature type="region of interest" description="Disordered" evidence="9">
    <location>
        <begin position="1"/>
        <end position="97"/>
    </location>
</feature>
<dbReference type="OMA" id="FIPCNVS"/>
<evidence type="ECO:0000256" key="10">
    <source>
        <dbReference type="SAM" id="Phobius"/>
    </source>
</evidence>
<sequence length="706" mass="75571">MLPPGLRAAAAAASASSSSSSSRWPVRGRAGPGAVGPPGRAGQAGARPRPAVAAGRAGWLAGRAGRERKAASVRSPAGPAGRAMPARPRRRFPPPLPASGLRRVFSCPAEPLSGARKVHLPPGPLYRVEGTTLAIPCNVSEFEGPSLQHFEWFLYRLSAPDISIGMVSTRDPNFPYAVFGARVQAGNVSILRLRGNAVELRVRAVRMEDTGIYECYTPTTDSKYQGTYSAKVEVRVIPDQLSVSAAPSSVAKPPFGVRGAMAAPAPQMVLLESQDLLLTCSVASRTQQHTHLAASFTVSAPGSPRLQQEVIGLRQDFALEATGRFALRRLAQELSLVKLGDWKYQMALDRLRPEDSGTYHCTAGEWIQDPDGSWQQITEKRVVLADVSVQTSQLSVSAGPPRALLSPRDALELFCNISGTPVLLLPHVAFAVSWELRKEAAGEGHLVAQLEASGGLVLGQNYANRNTGTRHVSLQKLDSPLGAFRLRIESAQPSDVGSYHCEVQAFSRSPSAEFRPLAILSSEAVSVEVKSQGTVVLGAVAWLPWPTLYRGNTADVRCNVSVESAQDVHLALSWWAELPQPDSSPLGVLLASVDREGVAQLERPPSGGALSVDKVGPQSHRLRLHAVQPSDEGDYHCAVTAWVRSPDRSWYQAASAKSNVVTVYPYPLALDTLLLPLAVGISSALLLGVSILVSVTCCFMARLRKR</sequence>
<evidence type="ECO:0000256" key="5">
    <source>
        <dbReference type="ARBA" id="ARBA00022989"/>
    </source>
</evidence>
<dbReference type="SMART" id="SM00406">
    <property type="entry name" value="IGv"/>
    <property type="match status" value="4"/>
</dbReference>
<feature type="domain" description="Ig-like" evidence="11">
    <location>
        <begin position="129"/>
        <end position="233"/>
    </location>
</feature>
<evidence type="ECO:0000256" key="8">
    <source>
        <dbReference type="ARBA" id="ARBA00023319"/>
    </source>
</evidence>
<dbReference type="GO" id="GO:0030335">
    <property type="term" value="P:positive regulation of cell migration"/>
    <property type="evidence" value="ECO:0007669"/>
    <property type="project" value="Ensembl"/>
</dbReference>
<dbReference type="InterPro" id="IPR013783">
    <property type="entry name" value="Ig-like_fold"/>
</dbReference>
<dbReference type="SUPFAM" id="SSF48726">
    <property type="entry name" value="Immunoglobulin"/>
    <property type="match status" value="3"/>
</dbReference>
<dbReference type="Gene3D" id="2.60.40.10">
    <property type="entry name" value="Immunoglobulins"/>
    <property type="match status" value="4"/>
</dbReference>
<reference evidence="12" key="2">
    <citation type="submission" date="2025-09" db="UniProtKB">
        <authorList>
            <consortium name="Ensembl"/>
        </authorList>
    </citation>
    <scope>IDENTIFICATION</scope>
</reference>
<feature type="transmembrane region" description="Helical" evidence="10">
    <location>
        <begin position="673"/>
        <end position="701"/>
    </location>
</feature>
<dbReference type="GO" id="GO:0038023">
    <property type="term" value="F:signaling receptor activity"/>
    <property type="evidence" value="ECO:0007669"/>
    <property type="project" value="Ensembl"/>
</dbReference>